<dbReference type="InterPro" id="IPR009828">
    <property type="entry name" value="CYRIA/CYRIB_Rac1-bd"/>
</dbReference>
<evidence type="ECO:0000313" key="6">
    <source>
        <dbReference type="EMBL" id="CAJ0603683.1"/>
    </source>
</evidence>
<dbReference type="EMBL" id="CATQJL010000305">
    <property type="protein sequence ID" value="CAJ0603683.1"/>
    <property type="molecule type" value="Genomic_DNA"/>
</dbReference>
<dbReference type="PANTHER" id="PTHR12422">
    <property type="entry name" value="GH09096P"/>
    <property type="match status" value="1"/>
</dbReference>
<proteinExistence type="inferred from homology"/>
<organism evidence="6 7">
    <name type="scientific">Cylicocyclus nassatus</name>
    <name type="common">Nematode worm</name>
    <dbReference type="NCBI Taxonomy" id="53992"/>
    <lineage>
        <taxon>Eukaryota</taxon>
        <taxon>Metazoa</taxon>
        <taxon>Ecdysozoa</taxon>
        <taxon>Nematoda</taxon>
        <taxon>Chromadorea</taxon>
        <taxon>Rhabditida</taxon>
        <taxon>Rhabditina</taxon>
        <taxon>Rhabditomorpha</taxon>
        <taxon>Strongyloidea</taxon>
        <taxon>Strongylidae</taxon>
        <taxon>Cylicocyclus</taxon>
    </lineage>
</organism>
<comment type="similarity">
    <text evidence="2">Belongs to the CYRI family.</text>
</comment>
<keyword evidence="4" id="KW-0449">Lipoprotein</keyword>
<evidence type="ECO:0000256" key="3">
    <source>
        <dbReference type="ARBA" id="ARBA00023136"/>
    </source>
</evidence>
<protein>
    <recommendedName>
        <fullName evidence="5">CYRIA/CYRIB Rac1 binding domain-containing protein</fullName>
    </recommendedName>
</protein>
<gene>
    <name evidence="6" type="ORF">CYNAS_LOCUS15666</name>
</gene>
<evidence type="ECO:0000256" key="4">
    <source>
        <dbReference type="ARBA" id="ARBA00023288"/>
    </source>
</evidence>
<comment type="subcellular location">
    <subcellularLocation>
        <location evidence="1">Membrane</location>
        <topology evidence="1">Lipid-anchor</topology>
    </subcellularLocation>
</comment>
<evidence type="ECO:0000256" key="1">
    <source>
        <dbReference type="ARBA" id="ARBA00004635"/>
    </source>
</evidence>
<evidence type="ECO:0000313" key="7">
    <source>
        <dbReference type="Proteomes" id="UP001176961"/>
    </source>
</evidence>
<dbReference type="GO" id="GO:0030833">
    <property type="term" value="P:regulation of actin filament polymerization"/>
    <property type="evidence" value="ECO:0007669"/>
    <property type="project" value="InterPro"/>
</dbReference>
<dbReference type="InterPro" id="IPR039789">
    <property type="entry name" value="CYRI"/>
</dbReference>
<evidence type="ECO:0000259" key="5">
    <source>
        <dbReference type="Pfam" id="PF07159"/>
    </source>
</evidence>
<dbReference type="Proteomes" id="UP001176961">
    <property type="component" value="Unassembled WGS sequence"/>
</dbReference>
<feature type="domain" description="CYRIA/CYRIB Rac1 binding" evidence="5">
    <location>
        <begin position="9"/>
        <end position="76"/>
    </location>
</feature>
<dbReference type="AlphaFoldDB" id="A0AA36H507"/>
<dbReference type="GO" id="GO:0031267">
    <property type="term" value="F:small GTPase binding"/>
    <property type="evidence" value="ECO:0007669"/>
    <property type="project" value="InterPro"/>
</dbReference>
<keyword evidence="3" id="KW-0472">Membrane</keyword>
<comment type="caution">
    <text evidence="6">The sequence shown here is derived from an EMBL/GenBank/DDBJ whole genome shotgun (WGS) entry which is preliminary data.</text>
</comment>
<evidence type="ECO:0000256" key="2">
    <source>
        <dbReference type="ARBA" id="ARBA00005778"/>
    </source>
</evidence>
<keyword evidence="7" id="KW-1185">Reference proteome</keyword>
<accession>A0AA36H507</accession>
<dbReference type="Pfam" id="PF07159">
    <property type="entry name" value="CYRIA-B_Rac1-bd"/>
    <property type="match status" value="1"/>
</dbReference>
<name>A0AA36H507_CYLNA</name>
<sequence length="131" mass="14887">MYGIGGYATSGKHVQLVPELIWDLCSGPLSPEEQLDRKQSLARQARLVDFVLDFDAAKMCTPALQNDFSRYRRAIGLDRCSVECYPIHLETLYPGFNTKIAHANQYTSPIPRIFLRNRCQVFHAHCNLIAC</sequence>
<dbReference type="GO" id="GO:0016020">
    <property type="term" value="C:membrane"/>
    <property type="evidence" value="ECO:0007669"/>
    <property type="project" value="UniProtKB-SubCell"/>
</dbReference>
<reference evidence="6" key="1">
    <citation type="submission" date="2023-07" db="EMBL/GenBank/DDBJ databases">
        <authorList>
            <consortium name="CYATHOMIX"/>
        </authorList>
    </citation>
    <scope>NUCLEOTIDE SEQUENCE</scope>
    <source>
        <strain evidence="6">N/A</strain>
    </source>
</reference>